<proteinExistence type="predicted"/>
<accession>A0A177KI76</accession>
<dbReference type="EMBL" id="LQWZ01000036">
    <property type="protein sequence ID" value="OAH53100.1"/>
    <property type="molecule type" value="Genomic_DNA"/>
</dbReference>
<reference evidence="1 2" key="1">
    <citation type="submission" date="2016-01" db="EMBL/GenBank/DDBJ databases">
        <title>Investigation of taxonomic status of Bacillus aminovorans.</title>
        <authorList>
            <person name="Verma A."/>
            <person name="Pal Y."/>
            <person name="Krishnamurthi S."/>
        </authorList>
    </citation>
    <scope>NUCLEOTIDE SEQUENCE [LARGE SCALE GENOMIC DNA]</scope>
    <source>
        <strain evidence="1 2">DSM 4337</strain>
    </source>
</reference>
<comment type="caution">
    <text evidence="1">The sequence shown here is derived from an EMBL/GenBank/DDBJ whole genome shotgun (WGS) entry which is preliminary data.</text>
</comment>
<protein>
    <submittedName>
        <fullName evidence="1">Uncharacterized protein</fullName>
    </submittedName>
</protein>
<organism evidence="1 2">
    <name type="scientific">Domibacillus aminovorans</name>
    <dbReference type="NCBI Taxonomy" id="29332"/>
    <lineage>
        <taxon>Bacteria</taxon>
        <taxon>Bacillati</taxon>
        <taxon>Bacillota</taxon>
        <taxon>Bacilli</taxon>
        <taxon>Bacillales</taxon>
        <taxon>Bacillaceae</taxon>
        <taxon>Domibacillus</taxon>
    </lineage>
</organism>
<gene>
    <name evidence="1" type="ORF">AWH48_12140</name>
</gene>
<sequence length="66" mass="7697">MGKESIQTFNTIQLERQLEELMRTMPTEIKRIGLMSQYYKARFDSLVKEGFTEAQALEIIKARGLD</sequence>
<dbReference type="OrthoDB" id="2941652at2"/>
<name>A0A177KI76_9BACI</name>
<dbReference type="RefSeq" id="WP_063975493.1">
    <property type="nucleotide sequence ID" value="NZ_LQWZ01000036.1"/>
</dbReference>
<dbReference type="Proteomes" id="UP000077271">
    <property type="component" value="Unassembled WGS sequence"/>
</dbReference>
<evidence type="ECO:0000313" key="2">
    <source>
        <dbReference type="Proteomes" id="UP000077271"/>
    </source>
</evidence>
<evidence type="ECO:0000313" key="1">
    <source>
        <dbReference type="EMBL" id="OAH53100.1"/>
    </source>
</evidence>
<dbReference type="AlphaFoldDB" id="A0A177KI76"/>